<feature type="compositionally biased region" description="Polar residues" evidence="2">
    <location>
        <begin position="862"/>
        <end position="871"/>
    </location>
</feature>
<feature type="region of interest" description="Disordered" evidence="2">
    <location>
        <begin position="824"/>
        <end position="950"/>
    </location>
</feature>
<keyword evidence="3" id="KW-0812">Transmembrane</keyword>
<reference evidence="4" key="2">
    <citation type="submission" date="2020-05" db="EMBL/GenBank/DDBJ databases">
        <authorList>
            <person name="Kim H.-S."/>
            <person name="Proctor R.H."/>
            <person name="Brown D.W."/>
        </authorList>
    </citation>
    <scope>NUCLEOTIDE SEQUENCE</scope>
    <source>
        <strain evidence="4">NRRL 20472</strain>
    </source>
</reference>
<feature type="coiled-coil region" evidence="1">
    <location>
        <begin position="956"/>
        <end position="998"/>
    </location>
</feature>
<dbReference type="OrthoDB" id="4158994at2759"/>
<dbReference type="Proteomes" id="UP000622797">
    <property type="component" value="Unassembled WGS sequence"/>
</dbReference>
<dbReference type="InterPro" id="IPR019384">
    <property type="entry name" value="FHIP"/>
</dbReference>
<evidence type="ECO:0000256" key="3">
    <source>
        <dbReference type="SAM" id="Phobius"/>
    </source>
</evidence>
<feature type="compositionally biased region" description="Gly residues" evidence="2">
    <location>
        <begin position="931"/>
        <end position="940"/>
    </location>
</feature>
<dbReference type="InterPro" id="IPR016024">
    <property type="entry name" value="ARM-type_fold"/>
</dbReference>
<keyword evidence="3" id="KW-1133">Transmembrane helix</keyword>
<feature type="region of interest" description="Disordered" evidence="2">
    <location>
        <begin position="619"/>
        <end position="658"/>
    </location>
</feature>
<dbReference type="EMBL" id="JABEXW010000235">
    <property type="protein sequence ID" value="KAF4967471.1"/>
    <property type="molecule type" value="Genomic_DNA"/>
</dbReference>
<reference evidence="4" key="1">
    <citation type="journal article" date="2020" name="BMC Genomics">
        <title>Correction to: Identification and distribution of gene clusters required for synthesis of sphingolipid metabolism inhibitors in diverse species of the filamentous fungus Fusarium.</title>
        <authorList>
            <person name="Kim H.S."/>
            <person name="Lohmar J.M."/>
            <person name="Busman M."/>
            <person name="Brown D.W."/>
            <person name="Naumann T.A."/>
            <person name="Divon H.H."/>
            <person name="Lysoe E."/>
            <person name="Uhlig S."/>
            <person name="Proctor R.H."/>
        </authorList>
    </citation>
    <scope>NUCLEOTIDE SEQUENCE</scope>
    <source>
        <strain evidence="4">NRRL 20472</strain>
    </source>
</reference>
<feature type="compositionally biased region" description="Basic and acidic residues" evidence="2">
    <location>
        <begin position="2019"/>
        <end position="2038"/>
    </location>
</feature>
<feature type="compositionally biased region" description="Polar residues" evidence="2">
    <location>
        <begin position="97"/>
        <end position="107"/>
    </location>
</feature>
<feature type="transmembrane region" description="Helical" evidence="3">
    <location>
        <begin position="151"/>
        <end position="181"/>
    </location>
</feature>
<feature type="region of interest" description="Disordered" evidence="2">
    <location>
        <begin position="1788"/>
        <end position="1844"/>
    </location>
</feature>
<dbReference type="Pfam" id="PF10257">
    <property type="entry name" value="RAI16-like"/>
    <property type="match status" value="1"/>
</dbReference>
<evidence type="ECO:0000313" key="4">
    <source>
        <dbReference type="EMBL" id="KAF4967471.1"/>
    </source>
</evidence>
<protein>
    <recommendedName>
        <fullName evidence="6">Ubiquitination network signaling protein</fullName>
    </recommendedName>
</protein>
<dbReference type="PANTHER" id="PTHR21705:SF11">
    <property type="entry name" value="FHIP FAMILY PROTEIN CG3558"/>
    <property type="match status" value="1"/>
</dbReference>
<feature type="transmembrane region" description="Helical" evidence="3">
    <location>
        <begin position="201"/>
        <end position="222"/>
    </location>
</feature>
<feature type="compositionally biased region" description="Low complexity" evidence="2">
    <location>
        <begin position="891"/>
        <end position="900"/>
    </location>
</feature>
<evidence type="ECO:0008006" key="6">
    <source>
        <dbReference type="Google" id="ProtNLM"/>
    </source>
</evidence>
<proteinExistence type="predicted"/>
<feature type="region of interest" description="Disordered" evidence="2">
    <location>
        <begin position="1"/>
        <end position="64"/>
    </location>
</feature>
<feature type="region of interest" description="Disordered" evidence="2">
    <location>
        <begin position="1885"/>
        <end position="2064"/>
    </location>
</feature>
<feature type="compositionally biased region" description="Basic and acidic residues" evidence="2">
    <location>
        <begin position="80"/>
        <end position="91"/>
    </location>
</feature>
<feature type="region of interest" description="Disordered" evidence="2">
    <location>
        <begin position="462"/>
        <end position="490"/>
    </location>
</feature>
<feature type="compositionally biased region" description="Basic and acidic residues" evidence="2">
    <location>
        <begin position="1999"/>
        <end position="2010"/>
    </location>
</feature>
<feature type="region of interest" description="Disordered" evidence="2">
    <location>
        <begin position="1741"/>
        <end position="1776"/>
    </location>
</feature>
<comment type="caution">
    <text evidence="4">The sequence shown here is derived from an EMBL/GenBank/DDBJ whole genome shotgun (WGS) entry which is preliminary data.</text>
</comment>
<keyword evidence="3" id="KW-0472">Membrane</keyword>
<feature type="region of interest" description="Disordered" evidence="2">
    <location>
        <begin position="77"/>
        <end position="111"/>
    </location>
</feature>
<evidence type="ECO:0000313" key="5">
    <source>
        <dbReference type="Proteomes" id="UP000622797"/>
    </source>
</evidence>
<feature type="transmembrane region" description="Helical" evidence="3">
    <location>
        <begin position="310"/>
        <end position="329"/>
    </location>
</feature>
<dbReference type="SUPFAM" id="SSF48371">
    <property type="entry name" value="ARM repeat"/>
    <property type="match status" value="1"/>
</dbReference>
<feature type="region of interest" description="Disordered" evidence="2">
    <location>
        <begin position="342"/>
        <end position="392"/>
    </location>
</feature>
<dbReference type="PANTHER" id="PTHR21705">
    <property type="entry name" value="RAI16 PROTEIN-RELATED"/>
    <property type="match status" value="1"/>
</dbReference>
<feature type="compositionally biased region" description="Basic and acidic residues" evidence="2">
    <location>
        <begin position="635"/>
        <end position="658"/>
    </location>
</feature>
<feature type="compositionally biased region" description="Acidic residues" evidence="2">
    <location>
        <begin position="1901"/>
        <end position="1920"/>
    </location>
</feature>
<feature type="coiled-coil region" evidence="1">
    <location>
        <begin position="703"/>
        <end position="751"/>
    </location>
</feature>
<accession>A0A8H4XAX3</accession>
<name>A0A8H4XAX3_9HYPO</name>
<feature type="compositionally biased region" description="Pro residues" evidence="2">
    <location>
        <begin position="872"/>
        <end position="882"/>
    </location>
</feature>
<keyword evidence="5" id="KW-1185">Reference proteome</keyword>
<sequence>MPRASGSGKRQQGAASHRDNRHENGLVGPAKRSSDKKGPGQPDNSARRSDQGLAGAAGQSTSANGYANSSYKQCVYDASNDSRNDDPRRSSLDAVSEMSSDSSNVNGISGVDAGHRQIDVNAMKNADVHRDSGPFDLATTVLKSLPMQDTLAILIILMHVPSLSLTVIYTIFTFLTFVPPVTTSSGMNINLAEIFDGNSTMPSLVTVLCVDFFFLLIWLFLWGPIQDAILDFAKPVIAITLGGGTSARDGTSRGLTTCFMWVIGHHLLRGTKAHWGRVARHIPEHWRLPHVFSNSLDSASSVYDKRTAYGWVRSVLAIHILTQGIVRYIREWYLRREKANASVGASDPEAGKPPSVASDTANEGGFATPDTETGLPSAPTVPTSKKRRKQSTQVRLQQPLWAALASTKIVVVKEYELSHAASESAGSNATDIHNLGNAPFNNQPNQIWISYIGSDEVCFNTSHFPEIDDDEPRSVESSGEDSRPSNIDTSKPFYVRVNNAVWQPTRMFPIEESPEESQQGVRWTGDIYGLRPASKYVCEFVDSQTDEVLFSTSIRTVQATQREADGVPPPVANGQRSLHPDSPATTLRTSIAAVEAKLSEEKSRLKTLRKEYKNRANALRKDNELTDNQLSSAGNHDEKYRQKIRQQETQKAQAERDTQQLTEQLKNFDTAPELGERKKKVERQYSSEKKVFEAAQKAFKEYKAGLEKEIKAKEVEKSNLNTRRNKVATRIAKVENELANITDANNRGLDEAERRNQERAIWQGHVAGIEANYNERLAHVRANNANKSEEIRHLQMQLQGFQDFMHSSNGMSYDMVPLPDHPQLGPPFQPTTSSTWNPDPTAPPHYPTGLWSASGDILPSASAPTLPSMSPWQPPPTAPPFEPRMTRSRGRSSSMLSNVSGFTQSSGEEYASPPMDSHRVKHIWASRTRVSGGGSSGSGSNGDPTSPRCKRPLAMVEDLTNGLNKAALVIDDLQEEDAARERRRRRRKRQDRAEAEAEVDEELFGLHYTLRDDSNSVMDFWSRLLSPLSSGGSRKDLGHDPAKRLHRFEKQYSLLLSAWRASSNLSRDSDAAETLEIRLQELTNILSDESRRPLPHPCIQYCSIKQIYVPIGKIATTSYNEWIIKEAVLFFATLIESEEEAFVENQTFSASLTNLLVRITGLNSVRLGLDTESRVVELAFNITTKIRLDPSILPAWFKTHRGVALQNREKDDNNREAFVGRTQKADFPLFYILMDYIHHEGKVGDFARTGLLYIIEAASSSGPLEQWIVESDLSTLMATGLGALYSQLSRKLVVDHLSHNLPPILAFSDYEHPTSNYEVISSCSPEFQSHLETFLSHLLFWQDVLNHCRSVEVKSTLLEHFQVIFLQQLLYPSLLESSDIDGGSSVAVLTYLRRILESLDHPDMINLILHYLLALPDSIPSARPGSSSSVSKARKRKSMDLATMLAERAEPAATPLLFNLVDLILACLRSRNQQTIHVTLQLVSAILKRHHRYAIVTLLRTDTVPVQNATRTVGAQEQEVEFIMSLAGTIGGEDNFDEVYQTVLRDTMSRLEAHPCSLKLVAPRASTSNQRLPDSLPGAPREVGDHTLRPDDPLLNSLLDLLETFFVNQVETNLSVTETLVDLAVCGFMKIEGWLTRSPNSYIYDEIEKPKHAPEGDEATESEVDEDFDDLTTSLTPEQKQLKAMEQCRQRPQWSQASLPRVFSVLRRLEEQVASYKRSIPRFDELVQQRRDAFKTADAMLHHAGPTPRPTPIHEDPPDWQTFEEPSRSTSPSRPSALEGLAHRLLSELGTPSRSSSPRGRKELGRSSGSGNATPGKHSLASKEASHSRGRGTPGRSHSPNRMHDLIDPAQRAREEALARQMAEFAAMDQTILSKKVGLPEVKVEPIPLKFDKKPMPEPAETADEEESEHAEHVPEEEDAREAKPEGRASEAAEQTPANEEVREETKPEGVATETEPSRATPVETETESAKPTEQAETEAEDAKSAEALEEGESAPQELEAKEAEAKEFEAEQPQATETETKEPEAKDHEAEEPKTETPRPQAWIPETPEPETPQPREKRENTTTVSVSHIVTNVIILQSFLFELAALVQVRAGLFDEVRFV</sequence>
<evidence type="ECO:0000256" key="1">
    <source>
        <dbReference type="SAM" id="Coils"/>
    </source>
</evidence>
<evidence type="ECO:0000256" key="2">
    <source>
        <dbReference type="SAM" id="MobiDB-lite"/>
    </source>
</evidence>
<feature type="region of interest" description="Disordered" evidence="2">
    <location>
        <begin position="561"/>
        <end position="583"/>
    </location>
</feature>
<organism evidence="4 5">
    <name type="scientific">Fusarium sarcochroum</name>
    <dbReference type="NCBI Taxonomy" id="1208366"/>
    <lineage>
        <taxon>Eukaryota</taxon>
        <taxon>Fungi</taxon>
        <taxon>Dikarya</taxon>
        <taxon>Ascomycota</taxon>
        <taxon>Pezizomycotina</taxon>
        <taxon>Sordariomycetes</taxon>
        <taxon>Hypocreomycetidae</taxon>
        <taxon>Hypocreales</taxon>
        <taxon>Nectriaceae</taxon>
        <taxon>Fusarium</taxon>
        <taxon>Fusarium lateritium species complex</taxon>
    </lineage>
</organism>
<feature type="compositionally biased region" description="Basic and acidic residues" evidence="2">
    <location>
        <begin position="1921"/>
        <end position="1931"/>
    </location>
</feature>
<keyword evidence="1" id="KW-0175">Coiled coil</keyword>
<gene>
    <name evidence="4" type="ORF">FSARC_4994</name>
</gene>